<dbReference type="EMBL" id="KZ303865">
    <property type="protein sequence ID" value="PHZ08436.1"/>
    <property type="molecule type" value="Genomic_DNA"/>
</dbReference>
<proteinExistence type="predicted"/>
<gene>
    <name evidence="1" type="ORF">RHIMIDRAFT_269312</name>
</gene>
<evidence type="ECO:0000313" key="2">
    <source>
        <dbReference type="Proteomes" id="UP000242254"/>
    </source>
</evidence>
<dbReference type="GeneID" id="35443116"/>
<protein>
    <submittedName>
        <fullName evidence="1">Uncharacterized protein</fullName>
    </submittedName>
</protein>
<accession>A0A2G4SJ63</accession>
<keyword evidence="2" id="KW-1185">Reference proteome</keyword>
<name>A0A2G4SJ63_RHIZD</name>
<sequence>MAIHMPGTAFKSKIYTILNKFTNIERCKRKHSQDTTHTTEHPSVRKYSDATSVGTYDSTASVIDRFRHALPFFRGRGSLNISPVEEMSMSEPFDYSKELEKLHSLYTLAQDELSYAEDSIGSFYYSGDILAAREALDNCISNFMQLLEHISDPVTREELRSSMTPKLVRLQSKIAGLPLDEPPNRLDNHYHNDYY</sequence>
<evidence type="ECO:0000313" key="1">
    <source>
        <dbReference type="EMBL" id="PHZ08436.1"/>
    </source>
</evidence>
<dbReference type="AlphaFoldDB" id="A0A2G4SJ63"/>
<dbReference type="Proteomes" id="UP000242254">
    <property type="component" value="Unassembled WGS sequence"/>
</dbReference>
<organism evidence="1 2">
    <name type="scientific">Rhizopus microsporus ATCC 52813</name>
    <dbReference type="NCBI Taxonomy" id="1340429"/>
    <lineage>
        <taxon>Eukaryota</taxon>
        <taxon>Fungi</taxon>
        <taxon>Fungi incertae sedis</taxon>
        <taxon>Mucoromycota</taxon>
        <taxon>Mucoromycotina</taxon>
        <taxon>Mucoromycetes</taxon>
        <taxon>Mucorales</taxon>
        <taxon>Mucorineae</taxon>
        <taxon>Rhizopodaceae</taxon>
        <taxon>Rhizopus</taxon>
    </lineage>
</organism>
<reference evidence="1 2" key="1">
    <citation type="journal article" date="2016" name="Proc. Natl. Acad. Sci. U.S.A.">
        <title>Lipid metabolic changes in an early divergent fungus govern the establishment of a mutualistic symbiosis with endobacteria.</title>
        <authorList>
            <person name="Lastovetsky O.A."/>
            <person name="Gaspar M.L."/>
            <person name="Mondo S.J."/>
            <person name="LaButti K.M."/>
            <person name="Sandor L."/>
            <person name="Grigoriev I.V."/>
            <person name="Henry S.A."/>
            <person name="Pawlowska T.E."/>
        </authorList>
    </citation>
    <scope>NUCLEOTIDE SEQUENCE [LARGE SCALE GENOMIC DNA]</scope>
    <source>
        <strain evidence="1 2">ATCC 52813</strain>
    </source>
</reference>
<dbReference type="RefSeq" id="XP_023462144.1">
    <property type="nucleotide sequence ID" value="XM_023612127.1"/>
</dbReference>